<dbReference type="PANTHER" id="PTHR42953">
    <property type="entry name" value="HIGH-AFFINITY ZINC UPTAKE SYSTEM PROTEIN ZNUA-RELATED"/>
    <property type="match status" value="1"/>
</dbReference>
<evidence type="ECO:0000256" key="2">
    <source>
        <dbReference type="ARBA" id="ARBA00022448"/>
    </source>
</evidence>
<dbReference type="InterPro" id="IPR006127">
    <property type="entry name" value="ZnuA-like"/>
</dbReference>
<evidence type="ECO:0000313" key="9">
    <source>
        <dbReference type="Proteomes" id="UP000442535"/>
    </source>
</evidence>
<dbReference type="GO" id="GO:0046872">
    <property type="term" value="F:metal ion binding"/>
    <property type="evidence" value="ECO:0007669"/>
    <property type="project" value="UniProtKB-KW"/>
</dbReference>
<dbReference type="GO" id="GO:0030001">
    <property type="term" value="P:metal ion transport"/>
    <property type="evidence" value="ECO:0007669"/>
    <property type="project" value="InterPro"/>
</dbReference>
<dbReference type="GO" id="GO:0030313">
    <property type="term" value="C:cell envelope"/>
    <property type="evidence" value="ECO:0007669"/>
    <property type="project" value="UniProtKB-SubCell"/>
</dbReference>
<sequence length="350" mass="36917">MKFKSAGALVSAAFLTAGLSGCATNSGASGGAAKAEADNAGKPIVYTSTDVWASVAKAVTGDLAEVKTSIDQPNQDPHSYEVSVKDKQLVNDASVVIVNGGGYDDWAIQLADSAKAKPAVLNAVEISGIDCETAEEDAHEHGDDEEHAGETDEHDHENEATEKNDDHAEDAHAGHHHCAVNEHVFYDLDTVSDVAEKLAESLGKTDKTNAKAYRTNAKAFEAKLDALEEKADAIEERGEKHSLATEPLANYLLEDAGVHDITPAAYVEQSETESGPSVKTQAETKALLTQGKVDVLLVNAQTEDPVSKALQDEAKAKGIPLVTMNETLAGASDYVSWIGDALDQLDAALK</sequence>
<keyword evidence="9" id="KW-1185">Reference proteome</keyword>
<dbReference type="Gene3D" id="3.40.50.1980">
    <property type="entry name" value="Nitrogenase molybdenum iron protein domain"/>
    <property type="match status" value="3"/>
</dbReference>
<evidence type="ECO:0000256" key="4">
    <source>
        <dbReference type="ARBA" id="ARBA00022729"/>
    </source>
</evidence>
<keyword evidence="8" id="KW-0547">Nucleotide-binding</keyword>
<evidence type="ECO:0000256" key="6">
    <source>
        <dbReference type="SAM" id="MobiDB-lite"/>
    </source>
</evidence>
<keyword evidence="5" id="KW-0175">Coiled coil</keyword>
<dbReference type="SUPFAM" id="SSF53807">
    <property type="entry name" value="Helical backbone' metal receptor"/>
    <property type="match status" value="1"/>
</dbReference>
<feature type="region of interest" description="Disordered" evidence="6">
    <location>
        <begin position="134"/>
        <end position="174"/>
    </location>
</feature>
<name>A0A7K0K2U8_9ACTO</name>
<feature type="chain" id="PRO_5038557705" evidence="7">
    <location>
        <begin position="24"/>
        <end position="350"/>
    </location>
</feature>
<dbReference type="Proteomes" id="UP000442535">
    <property type="component" value="Unassembled WGS sequence"/>
</dbReference>
<dbReference type="GO" id="GO:0005524">
    <property type="term" value="F:ATP binding"/>
    <property type="evidence" value="ECO:0007669"/>
    <property type="project" value="UniProtKB-KW"/>
</dbReference>
<proteinExistence type="predicted"/>
<dbReference type="PANTHER" id="PTHR42953:SF1">
    <property type="entry name" value="METAL-BINDING PROTEIN HI_0362-RELATED"/>
    <property type="match status" value="1"/>
</dbReference>
<dbReference type="Pfam" id="PF01297">
    <property type="entry name" value="ZnuA"/>
    <property type="match status" value="1"/>
</dbReference>
<evidence type="ECO:0000256" key="7">
    <source>
        <dbReference type="SAM" id="SignalP"/>
    </source>
</evidence>
<evidence type="ECO:0000256" key="5">
    <source>
        <dbReference type="SAM" id="Coils"/>
    </source>
</evidence>
<organism evidence="8 9">
    <name type="scientific">Mobiluncus porci</name>
    <dbReference type="NCBI Taxonomy" id="2652278"/>
    <lineage>
        <taxon>Bacteria</taxon>
        <taxon>Bacillati</taxon>
        <taxon>Actinomycetota</taxon>
        <taxon>Actinomycetes</taxon>
        <taxon>Actinomycetales</taxon>
        <taxon>Actinomycetaceae</taxon>
        <taxon>Mobiluncus</taxon>
    </lineage>
</organism>
<dbReference type="PROSITE" id="PS51257">
    <property type="entry name" value="PROKAR_LIPOPROTEIN"/>
    <property type="match status" value="1"/>
</dbReference>
<reference evidence="8 9" key="1">
    <citation type="submission" date="2019-08" db="EMBL/GenBank/DDBJ databases">
        <title>In-depth cultivation of the pig gut microbiome towards novel bacterial diversity and tailored functional studies.</title>
        <authorList>
            <person name="Wylensek D."/>
            <person name="Hitch T.C.A."/>
            <person name="Clavel T."/>
        </authorList>
    </citation>
    <scope>NUCLEOTIDE SEQUENCE [LARGE SCALE GENOMIC DNA]</scope>
    <source>
        <strain evidence="8 9">RF-GAM-744-WT-7</strain>
    </source>
</reference>
<comment type="caution">
    <text evidence="8">The sequence shown here is derived from an EMBL/GenBank/DDBJ whole genome shotgun (WGS) entry which is preliminary data.</text>
</comment>
<keyword evidence="4 7" id="KW-0732">Signal</keyword>
<dbReference type="RefSeq" id="WP_154544813.1">
    <property type="nucleotide sequence ID" value="NZ_VUMY01000009.1"/>
</dbReference>
<evidence type="ECO:0000256" key="3">
    <source>
        <dbReference type="ARBA" id="ARBA00022723"/>
    </source>
</evidence>
<comment type="subcellular location">
    <subcellularLocation>
        <location evidence="1">Cell envelope</location>
    </subcellularLocation>
</comment>
<keyword evidence="8" id="KW-0067">ATP-binding</keyword>
<dbReference type="AlphaFoldDB" id="A0A7K0K2U8"/>
<feature type="compositionally biased region" description="Basic and acidic residues" evidence="6">
    <location>
        <begin position="136"/>
        <end position="173"/>
    </location>
</feature>
<protein>
    <submittedName>
        <fullName evidence="8">ABC transporter ATP-binding protein</fullName>
    </submittedName>
</protein>
<feature type="signal peptide" evidence="7">
    <location>
        <begin position="1"/>
        <end position="23"/>
    </location>
</feature>
<evidence type="ECO:0000313" key="8">
    <source>
        <dbReference type="EMBL" id="MST49803.1"/>
    </source>
</evidence>
<gene>
    <name evidence="8" type="ORF">FYJ63_06080</name>
</gene>
<keyword evidence="3" id="KW-0479">Metal-binding</keyword>
<feature type="coiled-coil region" evidence="5">
    <location>
        <begin position="210"/>
        <end position="244"/>
    </location>
</feature>
<keyword evidence="2" id="KW-0813">Transport</keyword>
<dbReference type="EMBL" id="VUMY01000009">
    <property type="protein sequence ID" value="MST49803.1"/>
    <property type="molecule type" value="Genomic_DNA"/>
</dbReference>
<evidence type="ECO:0000256" key="1">
    <source>
        <dbReference type="ARBA" id="ARBA00004196"/>
    </source>
</evidence>
<dbReference type="InterPro" id="IPR050492">
    <property type="entry name" value="Bact_metal-bind_prot9"/>
</dbReference>
<accession>A0A7K0K2U8</accession>